<dbReference type="OrthoDB" id="5983439at2759"/>
<evidence type="ECO:0000256" key="2">
    <source>
        <dbReference type="SAM" id="SignalP"/>
    </source>
</evidence>
<dbReference type="Gene3D" id="2.60.120.260">
    <property type="entry name" value="Galactose-binding domain-like"/>
    <property type="match status" value="1"/>
</dbReference>
<proteinExistence type="predicted"/>
<keyword evidence="5" id="KW-1185">Reference proteome</keyword>
<protein>
    <recommendedName>
        <fullName evidence="3">EGF-like domain-containing protein</fullName>
    </recommendedName>
</protein>
<evidence type="ECO:0000259" key="3">
    <source>
        <dbReference type="PROSITE" id="PS50026"/>
    </source>
</evidence>
<organism evidence="4 5">
    <name type="scientific">Clytia hemisphaerica</name>
    <dbReference type="NCBI Taxonomy" id="252671"/>
    <lineage>
        <taxon>Eukaryota</taxon>
        <taxon>Metazoa</taxon>
        <taxon>Cnidaria</taxon>
        <taxon>Hydrozoa</taxon>
        <taxon>Hydroidolina</taxon>
        <taxon>Leptothecata</taxon>
        <taxon>Obeliida</taxon>
        <taxon>Clytiidae</taxon>
        <taxon>Clytia</taxon>
    </lineage>
</organism>
<evidence type="ECO:0000313" key="5">
    <source>
        <dbReference type="Proteomes" id="UP000594262"/>
    </source>
</evidence>
<dbReference type="Proteomes" id="UP000594262">
    <property type="component" value="Unplaced"/>
</dbReference>
<dbReference type="PANTHER" id="PTHR45713:SF6">
    <property type="entry name" value="F5_8 TYPE C DOMAIN-CONTAINING PROTEIN"/>
    <property type="match status" value="1"/>
</dbReference>
<reference evidence="4" key="1">
    <citation type="submission" date="2021-01" db="UniProtKB">
        <authorList>
            <consortium name="EnsemblMetazoa"/>
        </authorList>
    </citation>
    <scope>IDENTIFICATION</scope>
</reference>
<feature type="signal peptide" evidence="2">
    <location>
        <begin position="1"/>
        <end position="25"/>
    </location>
</feature>
<dbReference type="PANTHER" id="PTHR45713">
    <property type="entry name" value="FTP DOMAIN-CONTAINING PROTEIN"/>
    <property type="match status" value="1"/>
</dbReference>
<comment type="caution">
    <text evidence="1">Lacks conserved residue(s) required for the propagation of feature annotation.</text>
</comment>
<dbReference type="AlphaFoldDB" id="A0A7M5V9K1"/>
<dbReference type="PROSITE" id="PS50026">
    <property type="entry name" value="EGF_3"/>
    <property type="match status" value="1"/>
</dbReference>
<dbReference type="EnsemblMetazoa" id="CLYHEMT006198.1">
    <property type="protein sequence ID" value="CLYHEMP006198.1"/>
    <property type="gene ID" value="CLYHEMG006198"/>
</dbReference>
<feature type="disulfide bond" evidence="1">
    <location>
        <begin position="150"/>
        <end position="159"/>
    </location>
</feature>
<name>A0A7M5V9K1_9CNID</name>
<keyword evidence="2" id="KW-0732">Signal</keyword>
<keyword evidence="1" id="KW-0245">EGF-like domain</keyword>
<dbReference type="InterPro" id="IPR051941">
    <property type="entry name" value="BG_Antigen-Binding_Lectin"/>
</dbReference>
<keyword evidence="1" id="KW-1015">Disulfide bond</keyword>
<evidence type="ECO:0000256" key="1">
    <source>
        <dbReference type="PROSITE-ProRule" id="PRU00076"/>
    </source>
</evidence>
<dbReference type="InterPro" id="IPR008979">
    <property type="entry name" value="Galactose-bd-like_sf"/>
</dbReference>
<sequence>MDSHHWLKLPFMVWWLVTVVKQCHGQIRRTTSDSLTSKATYGYISVKKHDGVKLDVEILNKPQKSTHQECIAGCRDFPNCFSINVNQIDADSVDCELLEGDRFRNIANMTSAVGYTHYSINHDCEYEDTCIHPNKICIPNYVNGSHQCICPDEFVDEFCLKRRDDTLNLAYQKPATQSAPYNHDFVDLTPVTNGIYGEGCQHIHTEKNYAPWLRIDLGTWNYITKVDIYNRVGTTTTYLNRILNTEIYVYGESPDKERKLCGVTKGGPEFISTVCPKALPGKGVELSKPSPGSNGKTIHICEVLVYGAER</sequence>
<feature type="domain" description="EGF-like" evidence="3">
    <location>
        <begin position="120"/>
        <end position="160"/>
    </location>
</feature>
<accession>A0A7M5V9K1</accession>
<dbReference type="SUPFAM" id="SSF49785">
    <property type="entry name" value="Galactose-binding domain-like"/>
    <property type="match status" value="1"/>
</dbReference>
<evidence type="ECO:0000313" key="4">
    <source>
        <dbReference type="EnsemblMetazoa" id="CLYHEMP006198.1"/>
    </source>
</evidence>
<dbReference type="InterPro" id="IPR000742">
    <property type="entry name" value="EGF"/>
</dbReference>
<feature type="chain" id="PRO_5029757196" description="EGF-like domain-containing protein" evidence="2">
    <location>
        <begin position="26"/>
        <end position="310"/>
    </location>
</feature>